<dbReference type="EMBL" id="KV448521">
    <property type="protein sequence ID" value="OAX35211.1"/>
    <property type="molecule type" value="Genomic_DNA"/>
</dbReference>
<accession>A0A1B7MRL3</accession>
<gene>
    <name evidence="1" type="ORF">K503DRAFT_773728</name>
</gene>
<keyword evidence="2" id="KW-1185">Reference proteome</keyword>
<organism evidence="1 2">
    <name type="scientific">Rhizopogon vinicolor AM-OR11-026</name>
    <dbReference type="NCBI Taxonomy" id="1314800"/>
    <lineage>
        <taxon>Eukaryota</taxon>
        <taxon>Fungi</taxon>
        <taxon>Dikarya</taxon>
        <taxon>Basidiomycota</taxon>
        <taxon>Agaricomycotina</taxon>
        <taxon>Agaricomycetes</taxon>
        <taxon>Agaricomycetidae</taxon>
        <taxon>Boletales</taxon>
        <taxon>Suillineae</taxon>
        <taxon>Rhizopogonaceae</taxon>
        <taxon>Rhizopogon</taxon>
    </lineage>
</organism>
<evidence type="ECO:0000313" key="1">
    <source>
        <dbReference type="EMBL" id="OAX35211.1"/>
    </source>
</evidence>
<proteinExistence type="predicted"/>
<dbReference type="OrthoDB" id="10373903at2759"/>
<dbReference type="Proteomes" id="UP000092154">
    <property type="component" value="Unassembled WGS sequence"/>
</dbReference>
<name>A0A1B7MRL3_9AGAM</name>
<feature type="non-terminal residue" evidence="1">
    <location>
        <position position="197"/>
    </location>
</feature>
<protein>
    <submittedName>
        <fullName evidence="1">Uncharacterized protein</fullName>
    </submittedName>
</protein>
<reference evidence="1 2" key="1">
    <citation type="submission" date="2016-06" db="EMBL/GenBank/DDBJ databases">
        <title>Comparative genomics of the ectomycorrhizal sister species Rhizopogon vinicolor and Rhizopogon vesiculosus (Basidiomycota: Boletales) reveals a divergence of the mating type B locus.</title>
        <authorList>
            <consortium name="DOE Joint Genome Institute"/>
            <person name="Mujic A.B."/>
            <person name="Kuo A."/>
            <person name="Tritt A."/>
            <person name="Lipzen A."/>
            <person name="Chen C."/>
            <person name="Johnson J."/>
            <person name="Sharma A."/>
            <person name="Barry K."/>
            <person name="Grigoriev I.V."/>
            <person name="Spatafora J.W."/>
        </authorList>
    </citation>
    <scope>NUCLEOTIDE SEQUENCE [LARGE SCALE GENOMIC DNA]</scope>
    <source>
        <strain evidence="1 2">AM-OR11-026</strain>
    </source>
</reference>
<dbReference type="InParanoid" id="A0A1B7MRL3"/>
<sequence>MKNKGEKTDIFPTIASTTEGLFSSLERTYPPRRTLTQELDSLFDFLAGPGMRWTIGNLMFNLFRLKDDTFKLPHLAVLHEALNRHVYFPTSYLDNVDSHLSTNGCSINFPTSRICCSTRSRSALSANLALQREEIATHLTAVARPTFVKPLLTILSALSASRYNSQGNENSAKCQKTHTGHQVYEFLELGGILCSFV</sequence>
<evidence type="ECO:0000313" key="2">
    <source>
        <dbReference type="Proteomes" id="UP000092154"/>
    </source>
</evidence>
<dbReference type="AlphaFoldDB" id="A0A1B7MRL3"/>